<dbReference type="OrthoDB" id="270127at2759"/>
<evidence type="ECO:0000259" key="4">
    <source>
        <dbReference type="SMART" id="SM00562"/>
    </source>
</evidence>
<proteinExistence type="inferred from homology"/>
<organism evidence="5 6">
    <name type="scientific">Reticulomyxa filosa</name>
    <dbReference type="NCBI Taxonomy" id="46433"/>
    <lineage>
        <taxon>Eukaryota</taxon>
        <taxon>Sar</taxon>
        <taxon>Rhizaria</taxon>
        <taxon>Retaria</taxon>
        <taxon>Foraminifera</taxon>
        <taxon>Monothalamids</taxon>
        <taxon>Reticulomyxidae</taxon>
        <taxon>Reticulomyxa</taxon>
    </lineage>
</organism>
<dbReference type="GO" id="GO:0005879">
    <property type="term" value="C:axonemal microtubule"/>
    <property type="evidence" value="ECO:0007669"/>
    <property type="project" value="TreeGrafter"/>
</dbReference>
<dbReference type="SUPFAM" id="SSF54919">
    <property type="entry name" value="Nucleoside diphosphate kinase, NDK"/>
    <property type="match status" value="1"/>
</dbReference>
<dbReference type="Pfam" id="PF00334">
    <property type="entry name" value="NDK"/>
    <property type="match status" value="1"/>
</dbReference>
<dbReference type="InterPro" id="IPR036850">
    <property type="entry name" value="NDK-like_dom_sf"/>
</dbReference>
<comment type="caution">
    <text evidence="3">Lacks conserved residue(s) required for the propagation of feature annotation.</text>
</comment>
<evidence type="ECO:0000313" key="6">
    <source>
        <dbReference type="Proteomes" id="UP000023152"/>
    </source>
</evidence>
<gene>
    <name evidence="5" type="ORF">RFI_07910</name>
</gene>
<sequence length="224" mass="25418">MMGENVKLQTQKWKVQKEKDGNEGTDIIWVSEVEQTSVIHPLVFSTAKTNAQVDDDSSIVVIKPHLVRDGKCGQVLSIIAQEGFVITALQLFHLTQEQMLDFMSAYEGVLKEYKQIVSHMVSGPIVVVEIHGKRLDDQNNGNDINVPNVQQLRELVGPFDPPIAKFLRPDTIRSKFGIDFIQNAVHCTDLPDDGPLDVEFFFLFFELCLSTPFFLPTFKYVHFH</sequence>
<keyword evidence="2" id="KW-0963">Cytoplasm</keyword>
<dbReference type="PANTHER" id="PTHR43109:SF2">
    <property type="entry name" value="NUCLEOSIDE DIPHOSPHATE KINASE 7"/>
    <property type="match status" value="1"/>
</dbReference>
<dbReference type="EMBL" id="ASPP01006177">
    <property type="protein sequence ID" value="ETO29216.1"/>
    <property type="molecule type" value="Genomic_DNA"/>
</dbReference>
<dbReference type="PANTHER" id="PTHR43109">
    <property type="entry name" value="NUCLEOSIDE DIPHOSPHATE KINASE 7"/>
    <property type="match status" value="1"/>
</dbReference>
<evidence type="ECO:0000256" key="2">
    <source>
        <dbReference type="ARBA" id="ARBA00022490"/>
    </source>
</evidence>
<evidence type="ECO:0000256" key="1">
    <source>
        <dbReference type="ARBA" id="ARBA00004496"/>
    </source>
</evidence>
<comment type="subcellular location">
    <subcellularLocation>
        <location evidence="1">Cytoplasm</location>
    </subcellularLocation>
</comment>
<comment type="similarity">
    <text evidence="3">Belongs to the NDK family.</text>
</comment>
<dbReference type="AlphaFoldDB" id="X6NT80"/>
<evidence type="ECO:0000313" key="5">
    <source>
        <dbReference type="EMBL" id="ETO29216.1"/>
    </source>
</evidence>
<dbReference type="InterPro" id="IPR037993">
    <property type="entry name" value="NDPk7B"/>
</dbReference>
<reference evidence="5 6" key="1">
    <citation type="journal article" date="2013" name="Curr. Biol.">
        <title>The Genome of the Foraminiferan Reticulomyxa filosa.</title>
        <authorList>
            <person name="Glockner G."/>
            <person name="Hulsmann N."/>
            <person name="Schleicher M."/>
            <person name="Noegel A.A."/>
            <person name="Eichinger L."/>
            <person name="Gallinger C."/>
            <person name="Pawlowski J."/>
            <person name="Sierra R."/>
            <person name="Euteneuer U."/>
            <person name="Pillet L."/>
            <person name="Moustafa A."/>
            <person name="Platzer M."/>
            <person name="Groth M."/>
            <person name="Szafranski K."/>
            <person name="Schliwa M."/>
        </authorList>
    </citation>
    <scope>NUCLEOTIDE SEQUENCE [LARGE SCALE GENOMIC DNA]</scope>
</reference>
<dbReference type="Proteomes" id="UP000023152">
    <property type="component" value="Unassembled WGS sequence"/>
</dbReference>
<feature type="domain" description="Nucleoside diphosphate kinase-like" evidence="4">
    <location>
        <begin position="55"/>
        <end position="209"/>
    </location>
</feature>
<keyword evidence="6" id="KW-1185">Reference proteome</keyword>
<dbReference type="CDD" id="cd04412">
    <property type="entry name" value="NDPk7B"/>
    <property type="match status" value="1"/>
</dbReference>
<dbReference type="PROSITE" id="PS51374">
    <property type="entry name" value="NDPK_LIKE"/>
    <property type="match status" value="1"/>
</dbReference>
<dbReference type="Gene3D" id="3.30.70.141">
    <property type="entry name" value="Nucleoside diphosphate kinase-like domain"/>
    <property type="match status" value="1"/>
</dbReference>
<comment type="caution">
    <text evidence="5">The sequence shown here is derived from an EMBL/GenBank/DDBJ whole genome shotgun (WGS) entry which is preliminary data.</text>
</comment>
<protein>
    <recommendedName>
        <fullName evidence="4">Nucleoside diphosphate kinase-like domain-containing protein</fullName>
    </recommendedName>
</protein>
<dbReference type="SMART" id="SM00562">
    <property type="entry name" value="NDK"/>
    <property type="match status" value="1"/>
</dbReference>
<dbReference type="InterPro" id="IPR034907">
    <property type="entry name" value="NDK-like_dom"/>
</dbReference>
<name>X6NT80_RETFI</name>
<accession>X6NT80</accession>
<evidence type="ECO:0000256" key="3">
    <source>
        <dbReference type="PROSITE-ProRule" id="PRU00706"/>
    </source>
</evidence>